<feature type="binding site" evidence="8">
    <location>
        <position position="52"/>
    </location>
    <ligand>
        <name>substrate</name>
    </ligand>
</feature>
<dbReference type="GO" id="GO:0005524">
    <property type="term" value="F:ATP binding"/>
    <property type="evidence" value="ECO:0007669"/>
    <property type="project" value="UniProtKB-KW"/>
</dbReference>
<protein>
    <recommendedName>
        <fullName evidence="8">Glutamate 5-kinase</fullName>
        <ecNumber evidence="8">2.7.2.11</ecNumber>
    </recommendedName>
    <alternativeName>
        <fullName evidence="8">Gamma-glutamyl kinase</fullName>
        <shortName evidence="8">GK</shortName>
    </alternativeName>
</protein>
<proteinExistence type="inferred from homology"/>
<dbReference type="InterPro" id="IPR001057">
    <property type="entry name" value="Glu/AcGlu_kinase"/>
</dbReference>
<dbReference type="InterPro" id="IPR019797">
    <property type="entry name" value="Glutamate_5-kinase_CS"/>
</dbReference>
<dbReference type="InterPro" id="IPR011529">
    <property type="entry name" value="Glu_5kinase"/>
</dbReference>
<dbReference type="UniPathway" id="UPA00098">
    <property type="reaction ID" value="UER00359"/>
</dbReference>
<keyword evidence="5 8" id="KW-0547">Nucleotide-binding</keyword>
<dbReference type="PANTHER" id="PTHR43654:SF1">
    <property type="entry name" value="ISOPENTENYL PHOSPHATE KINASE"/>
    <property type="match status" value="1"/>
</dbReference>
<dbReference type="RefSeq" id="WP_003691343.1">
    <property type="nucleotide sequence ID" value="NZ_AKKT01000185.1"/>
</dbReference>
<evidence type="ECO:0000256" key="8">
    <source>
        <dbReference type="HAMAP-Rule" id="MF_00456"/>
    </source>
</evidence>
<comment type="caution">
    <text evidence="10">The sequence shown here is derived from an EMBL/GenBank/DDBJ whole genome shotgun (WGS) entry which is preliminary data.</text>
</comment>
<dbReference type="PROSITE" id="PS00902">
    <property type="entry name" value="GLUTAMATE_5_KINASE"/>
    <property type="match status" value="1"/>
</dbReference>
<dbReference type="InterPro" id="IPR041739">
    <property type="entry name" value="G5K_ProB"/>
</dbReference>
<dbReference type="PRINTS" id="PR00474">
    <property type="entry name" value="GLU5KINASE"/>
</dbReference>
<dbReference type="GO" id="GO:0005829">
    <property type="term" value="C:cytosol"/>
    <property type="evidence" value="ECO:0007669"/>
    <property type="project" value="TreeGrafter"/>
</dbReference>
<name>J0UPL7_9LACO</name>
<dbReference type="GeneID" id="98315378"/>
<dbReference type="InterPro" id="IPR036393">
    <property type="entry name" value="AceGlu_kinase-like_sf"/>
</dbReference>
<feature type="binding site" evidence="8">
    <location>
        <position position="155"/>
    </location>
    <ligand>
        <name>substrate</name>
    </ligand>
</feature>
<feature type="binding site" evidence="8">
    <location>
        <begin position="175"/>
        <end position="176"/>
    </location>
    <ligand>
        <name>ATP</name>
        <dbReference type="ChEBI" id="CHEBI:30616"/>
    </ligand>
</feature>
<dbReference type="InterPro" id="IPR005715">
    <property type="entry name" value="Glu_5kinase/COase_Synthase"/>
</dbReference>
<dbReference type="Gene3D" id="3.40.1160.10">
    <property type="entry name" value="Acetylglutamate kinase-like"/>
    <property type="match status" value="1"/>
</dbReference>
<evidence type="ECO:0000313" key="10">
    <source>
        <dbReference type="EMBL" id="KRN09998.1"/>
    </source>
</evidence>
<dbReference type="EC" id="2.7.2.11" evidence="8"/>
<dbReference type="GO" id="GO:0004349">
    <property type="term" value="F:glutamate 5-kinase activity"/>
    <property type="evidence" value="ECO:0007669"/>
    <property type="project" value="UniProtKB-UniRule"/>
</dbReference>
<dbReference type="PATRIC" id="fig|1046596.6.peg.546"/>
<evidence type="ECO:0000256" key="2">
    <source>
        <dbReference type="ARBA" id="ARBA00022605"/>
    </source>
</evidence>
<feature type="domain" description="Aspartate/glutamate/uridylate kinase" evidence="9">
    <location>
        <begin position="7"/>
        <end position="239"/>
    </location>
</feature>
<keyword evidence="1 8" id="KW-0963">Cytoplasm</keyword>
<comment type="subcellular location">
    <subcellularLocation>
        <location evidence="8">Cytoplasm</location>
    </subcellularLocation>
</comment>
<dbReference type="HAMAP" id="MF_00456">
    <property type="entry name" value="ProB"/>
    <property type="match status" value="1"/>
</dbReference>
<sequence>MRHIEAQRIVVKVGTSTLTHLNGKLNLQAIDQLCYSLSGLVNEGKEVVLVSSGAIGVGLGQLGMSERPSTIPEQQALAAVGQTQLMTVYQQRFSVYGQRIGQILLTHDVMDYPTSRQNVLNTFETLLKLKIIPIVNENDTVAVDELDHHTKFGDNDQLSALVAISIDADLLIMLSDINGFYDKNPRKFDDAKLLYTINEINDETFDKAGGRGTKLGTGGMTTKLKAAKRMLNANKTMILANGENPSVIFKILNGEQLGTLFINKE</sequence>
<keyword evidence="4 8" id="KW-0808">Transferase</keyword>
<evidence type="ECO:0000256" key="5">
    <source>
        <dbReference type="ARBA" id="ARBA00022741"/>
    </source>
</evidence>
<organism evidence="10 11">
    <name type="scientific">Liquorilactobacillus mali KCTC 3596 = DSM 20444</name>
    <dbReference type="NCBI Taxonomy" id="1046596"/>
    <lineage>
        <taxon>Bacteria</taxon>
        <taxon>Bacillati</taxon>
        <taxon>Bacillota</taxon>
        <taxon>Bacilli</taxon>
        <taxon>Lactobacillales</taxon>
        <taxon>Lactobacillaceae</taxon>
        <taxon>Liquorilactobacillus</taxon>
    </lineage>
</organism>
<dbReference type="InterPro" id="IPR001048">
    <property type="entry name" value="Asp/Glu/Uridylate_kinase"/>
</dbReference>
<feature type="binding site" evidence="8">
    <location>
        <position position="139"/>
    </location>
    <ligand>
        <name>substrate</name>
    </ligand>
</feature>
<feature type="binding site" evidence="8">
    <location>
        <begin position="217"/>
        <end position="223"/>
    </location>
    <ligand>
        <name>ATP</name>
        <dbReference type="ChEBI" id="CHEBI:30616"/>
    </ligand>
</feature>
<dbReference type="PIRSF" id="PIRSF000729">
    <property type="entry name" value="GK"/>
    <property type="match status" value="1"/>
</dbReference>
<evidence type="ECO:0000256" key="7">
    <source>
        <dbReference type="ARBA" id="ARBA00022840"/>
    </source>
</evidence>
<evidence type="ECO:0000256" key="6">
    <source>
        <dbReference type="ARBA" id="ARBA00022777"/>
    </source>
</evidence>
<dbReference type="AlphaFoldDB" id="J0UPL7"/>
<keyword evidence="7 8" id="KW-0067">ATP-binding</keyword>
<comment type="pathway">
    <text evidence="8">Amino-acid biosynthesis; L-proline biosynthesis; L-glutamate 5-semialdehyde from L-glutamate: step 1/2.</text>
</comment>
<keyword evidence="3 8" id="KW-0641">Proline biosynthesis</keyword>
<dbReference type="Pfam" id="PF00696">
    <property type="entry name" value="AA_kinase"/>
    <property type="match status" value="1"/>
</dbReference>
<keyword evidence="11" id="KW-1185">Reference proteome</keyword>
<accession>J0UPL7</accession>
<reference evidence="10 11" key="1">
    <citation type="journal article" date="2015" name="Genome Announc.">
        <title>Expanding the biotechnology potential of lactobacilli through comparative genomics of 213 strains and associated genera.</title>
        <authorList>
            <person name="Sun Z."/>
            <person name="Harris H.M."/>
            <person name="McCann A."/>
            <person name="Guo C."/>
            <person name="Argimon S."/>
            <person name="Zhang W."/>
            <person name="Yang X."/>
            <person name="Jeffery I.B."/>
            <person name="Cooney J.C."/>
            <person name="Kagawa T.F."/>
            <person name="Liu W."/>
            <person name="Song Y."/>
            <person name="Salvetti E."/>
            <person name="Wrobel A."/>
            <person name="Rasinkangas P."/>
            <person name="Parkhill J."/>
            <person name="Rea M.C."/>
            <person name="O'Sullivan O."/>
            <person name="Ritari J."/>
            <person name="Douillard F.P."/>
            <person name="Paul Ross R."/>
            <person name="Yang R."/>
            <person name="Briner A.E."/>
            <person name="Felis G.E."/>
            <person name="de Vos W.M."/>
            <person name="Barrangou R."/>
            <person name="Klaenhammer T.R."/>
            <person name="Caufield P.W."/>
            <person name="Cui Y."/>
            <person name="Zhang H."/>
            <person name="O'Toole P.W."/>
        </authorList>
    </citation>
    <scope>NUCLEOTIDE SEQUENCE [LARGE SCALE GENOMIC DNA]</scope>
    <source>
        <strain evidence="10 11">DSM 20444</strain>
    </source>
</reference>
<comment type="similarity">
    <text evidence="8">Belongs to the glutamate 5-kinase family.</text>
</comment>
<evidence type="ECO:0000259" key="9">
    <source>
        <dbReference type="Pfam" id="PF00696"/>
    </source>
</evidence>
<comment type="catalytic activity">
    <reaction evidence="8">
        <text>L-glutamate + ATP = L-glutamyl 5-phosphate + ADP</text>
        <dbReference type="Rhea" id="RHEA:14877"/>
        <dbReference type="ChEBI" id="CHEBI:29985"/>
        <dbReference type="ChEBI" id="CHEBI:30616"/>
        <dbReference type="ChEBI" id="CHEBI:58274"/>
        <dbReference type="ChEBI" id="CHEBI:456216"/>
        <dbReference type="EC" id="2.7.2.11"/>
    </reaction>
</comment>
<evidence type="ECO:0000313" key="11">
    <source>
        <dbReference type="Proteomes" id="UP000050898"/>
    </source>
</evidence>
<dbReference type="FunFam" id="3.40.1160.10:FF:000018">
    <property type="entry name" value="Glutamate 5-kinase"/>
    <property type="match status" value="1"/>
</dbReference>
<feature type="binding site" evidence="8">
    <location>
        <position position="12"/>
    </location>
    <ligand>
        <name>ATP</name>
        <dbReference type="ChEBI" id="CHEBI:30616"/>
    </ligand>
</feature>
<dbReference type="PANTHER" id="PTHR43654">
    <property type="entry name" value="GLUTAMATE 5-KINASE"/>
    <property type="match status" value="1"/>
</dbReference>
<dbReference type="NCBIfam" id="TIGR01027">
    <property type="entry name" value="proB"/>
    <property type="match status" value="1"/>
</dbReference>
<dbReference type="EMBL" id="AYYH01000015">
    <property type="protein sequence ID" value="KRN09998.1"/>
    <property type="molecule type" value="Genomic_DNA"/>
</dbReference>
<gene>
    <name evidence="8" type="primary">proB</name>
    <name evidence="10" type="ORF">FD00_GL000510</name>
</gene>
<evidence type="ECO:0000256" key="1">
    <source>
        <dbReference type="ARBA" id="ARBA00022490"/>
    </source>
</evidence>
<dbReference type="CDD" id="cd04242">
    <property type="entry name" value="AAK_G5K_ProB"/>
    <property type="match status" value="1"/>
</dbReference>
<evidence type="ECO:0000256" key="3">
    <source>
        <dbReference type="ARBA" id="ARBA00022650"/>
    </source>
</evidence>
<comment type="function">
    <text evidence="8">Catalyzes the transfer of a phosphate group to glutamate to form L-glutamate 5-phosphate.</text>
</comment>
<dbReference type="SUPFAM" id="SSF53633">
    <property type="entry name" value="Carbamate kinase-like"/>
    <property type="match status" value="1"/>
</dbReference>
<evidence type="ECO:0000256" key="4">
    <source>
        <dbReference type="ARBA" id="ARBA00022679"/>
    </source>
</evidence>
<dbReference type="GO" id="GO:0055129">
    <property type="term" value="P:L-proline biosynthetic process"/>
    <property type="evidence" value="ECO:0007669"/>
    <property type="project" value="UniProtKB-UniRule"/>
</dbReference>
<keyword evidence="2 8" id="KW-0028">Amino-acid biosynthesis</keyword>
<keyword evidence="6 8" id="KW-0418">Kinase</keyword>
<dbReference type="Proteomes" id="UP000050898">
    <property type="component" value="Unassembled WGS sequence"/>
</dbReference>
<dbReference type="OrthoDB" id="9804434at2"/>